<protein>
    <recommendedName>
        <fullName evidence="3">Surface antigen BspA-like</fullName>
    </recommendedName>
</protein>
<dbReference type="Proteomes" id="UP001470230">
    <property type="component" value="Unassembled WGS sequence"/>
</dbReference>
<dbReference type="InterPro" id="IPR026906">
    <property type="entry name" value="LRR_5"/>
</dbReference>
<dbReference type="PANTHER" id="PTHR45661:SF3">
    <property type="entry name" value="IG-LIKE DOMAIN-CONTAINING PROTEIN"/>
    <property type="match status" value="1"/>
</dbReference>
<evidence type="ECO:0000313" key="2">
    <source>
        <dbReference type="Proteomes" id="UP001470230"/>
    </source>
</evidence>
<dbReference type="EMBL" id="JAPFFF010000009">
    <property type="protein sequence ID" value="KAK8883076.1"/>
    <property type="molecule type" value="Genomic_DNA"/>
</dbReference>
<dbReference type="InterPro" id="IPR053139">
    <property type="entry name" value="Surface_bspA-like"/>
</dbReference>
<keyword evidence="2" id="KW-1185">Reference proteome</keyword>
<comment type="caution">
    <text evidence="1">The sequence shown here is derived from an EMBL/GenBank/DDBJ whole genome shotgun (WGS) entry which is preliminary data.</text>
</comment>
<dbReference type="Pfam" id="PF13306">
    <property type="entry name" value="LRR_5"/>
    <property type="match status" value="4"/>
</dbReference>
<dbReference type="SUPFAM" id="SSF52058">
    <property type="entry name" value="L domain-like"/>
    <property type="match status" value="2"/>
</dbReference>
<accession>A0ABR2JW05</accession>
<proteinExistence type="predicted"/>
<reference evidence="1 2" key="1">
    <citation type="submission" date="2024-04" db="EMBL/GenBank/DDBJ databases">
        <title>Tritrichomonas musculus Genome.</title>
        <authorList>
            <person name="Alves-Ferreira E."/>
            <person name="Grigg M."/>
            <person name="Lorenzi H."/>
            <person name="Galac M."/>
        </authorList>
    </citation>
    <scope>NUCLEOTIDE SEQUENCE [LARGE SCALE GENOMIC DNA]</scope>
    <source>
        <strain evidence="1 2">EAF2021</strain>
    </source>
</reference>
<dbReference type="PANTHER" id="PTHR45661">
    <property type="entry name" value="SURFACE ANTIGEN"/>
    <property type="match status" value="1"/>
</dbReference>
<dbReference type="InterPro" id="IPR032675">
    <property type="entry name" value="LRR_dom_sf"/>
</dbReference>
<gene>
    <name evidence="1" type="ORF">M9Y10_045724</name>
</gene>
<sequence length="627" mass="71806">MTNLNQIISQNQIRYLLNIEEKTASVVGNTLSSSHITIPRSIKFKSEDYIVTSICENAFKGCDTIQSISFPKKSEIKKFEKNAFFNSTIESIMIPSSLIELEDGWCYLMEDLKRITVDPANKNFTIYDNKFLLQKSSPENEFFDILSLSIRNIEFAMIPYFIRIIAPYAFSDCTRIELIPITKDSELELIGKCSFFSSSITEFTIPPKVTKICEKAFYWCDELVNIMIPQDSNLQIIEKDAFSCSAIKSISIPSNLVKLEDGWCHNTEHLTSFDIDPMNKNYKNYNDLFILGKSSPENENFDILVFANRNISVAKVPDFIKVIGQYSFQECNCLESIEFSKESQIETIERGAFYDSSLEQLFIPSKLKCFKQEWCNKYLIQIDIDPNNKNFIILDEKFLLGKSNPDVNCYDVLLFACRDIVVAQIPSFIKIIGSNAFEGCCLLTSVEIPENSELQIIESNAFHQTNINKIFIPRHLKKIGNSAFVVNKKLKRIEFAENSEIDVIDENAFINTNIEYIEIPRSLKKLNNDAFNCCMHLKRVDFQQNSQIQTIGGNAFALTSIESFIIPSNVSMIGNHAFGRCADLKIIEIEENTNLNNMTFNMFGDSGAHLIIMIPIKLRNNEFFNFY</sequence>
<evidence type="ECO:0008006" key="3">
    <source>
        <dbReference type="Google" id="ProtNLM"/>
    </source>
</evidence>
<evidence type="ECO:0000313" key="1">
    <source>
        <dbReference type="EMBL" id="KAK8883076.1"/>
    </source>
</evidence>
<dbReference type="Gene3D" id="3.80.10.10">
    <property type="entry name" value="Ribonuclease Inhibitor"/>
    <property type="match status" value="5"/>
</dbReference>
<organism evidence="1 2">
    <name type="scientific">Tritrichomonas musculus</name>
    <dbReference type="NCBI Taxonomy" id="1915356"/>
    <lineage>
        <taxon>Eukaryota</taxon>
        <taxon>Metamonada</taxon>
        <taxon>Parabasalia</taxon>
        <taxon>Tritrichomonadida</taxon>
        <taxon>Tritrichomonadidae</taxon>
        <taxon>Tritrichomonas</taxon>
    </lineage>
</organism>
<name>A0ABR2JW05_9EUKA</name>